<feature type="region of interest" description="Disordered" evidence="1">
    <location>
        <begin position="157"/>
        <end position="206"/>
    </location>
</feature>
<dbReference type="InterPro" id="IPR024726">
    <property type="entry name" value="FhuF_C"/>
</dbReference>
<feature type="compositionally biased region" description="Polar residues" evidence="1">
    <location>
        <begin position="163"/>
        <end position="174"/>
    </location>
</feature>
<evidence type="ECO:0000256" key="1">
    <source>
        <dbReference type="SAM" id="MobiDB-lite"/>
    </source>
</evidence>
<evidence type="ECO:0000259" key="2">
    <source>
        <dbReference type="Pfam" id="PF11575"/>
    </source>
</evidence>
<accession>A0A917R9N1</accession>
<organism evidence="3 4">
    <name type="scientific">Sphaerisporangium melleum</name>
    <dbReference type="NCBI Taxonomy" id="321316"/>
    <lineage>
        <taxon>Bacteria</taxon>
        <taxon>Bacillati</taxon>
        <taxon>Actinomycetota</taxon>
        <taxon>Actinomycetes</taxon>
        <taxon>Streptosporangiales</taxon>
        <taxon>Streptosporangiaceae</taxon>
        <taxon>Sphaerisporangium</taxon>
    </lineage>
</organism>
<dbReference type="GO" id="GO:0051537">
    <property type="term" value="F:2 iron, 2 sulfur cluster binding"/>
    <property type="evidence" value="ECO:0007669"/>
    <property type="project" value="InterPro"/>
</dbReference>
<dbReference type="EMBL" id="BMNT01000024">
    <property type="protein sequence ID" value="GGK97130.1"/>
    <property type="molecule type" value="Genomic_DNA"/>
</dbReference>
<feature type="domain" description="Ferric siderophore reductase C-terminal" evidence="2">
    <location>
        <begin position="298"/>
        <end position="318"/>
    </location>
</feature>
<reference evidence="3" key="1">
    <citation type="journal article" date="2014" name="Int. J. Syst. Evol. Microbiol.">
        <title>Complete genome sequence of Corynebacterium casei LMG S-19264T (=DSM 44701T), isolated from a smear-ripened cheese.</title>
        <authorList>
            <consortium name="US DOE Joint Genome Institute (JGI-PGF)"/>
            <person name="Walter F."/>
            <person name="Albersmeier A."/>
            <person name="Kalinowski J."/>
            <person name="Ruckert C."/>
        </authorList>
    </citation>
    <scope>NUCLEOTIDE SEQUENCE</scope>
    <source>
        <strain evidence="3">JCM 13064</strain>
    </source>
</reference>
<evidence type="ECO:0000313" key="3">
    <source>
        <dbReference type="EMBL" id="GGK97130.1"/>
    </source>
</evidence>
<evidence type="ECO:0000313" key="4">
    <source>
        <dbReference type="Proteomes" id="UP000645217"/>
    </source>
</evidence>
<dbReference type="Proteomes" id="UP000645217">
    <property type="component" value="Unassembled WGS sequence"/>
</dbReference>
<name>A0A917R9N1_9ACTN</name>
<dbReference type="Pfam" id="PF11575">
    <property type="entry name" value="FhuF_C"/>
    <property type="match status" value="1"/>
</dbReference>
<sequence>MAGRPAEPEWPEGGTLRAHPDLVRAALAEVAAIGPYFAISTDPGVPGTGDLGASRSDGQWRPLSELAADTAALRARIDDFRRRLGTEESRVAASILFQGLAARLWSPVIGTVTTYGLVPARAPADLRWRPAPTGPLPLWTSPVSGWHVVPELGKEWPGEPILRTSQPPASLRTTHASDDSPAEKPTNDARADQDSPDQRAPGRETADEEVAAVVYRVVVADLLEPLVDAVRGITKISAGLLWGNAASSLAGTLRTLPATRPDLAPRAARLVRDVLGLGVLAGTGRLAEPAAGHHFFVRSSCCLYYRVPGGGMCDDCALLAPPVRDRQWARTVRQARGAGT</sequence>
<keyword evidence="4" id="KW-1185">Reference proteome</keyword>
<gene>
    <name evidence="3" type="ORF">GCM10007964_44150</name>
</gene>
<reference evidence="3" key="2">
    <citation type="submission" date="2020-09" db="EMBL/GenBank/DDBJ databases">
        <authorList>
            <person name="Sun Q."/>
            <person name="Ohkuma M."/>
        </authorList>
    </citation>
    <scope>NUCLEOTIDE SEQUENCE</scope>
    <source>
        <strain evidence="3">JCM 13064</strain>
    </source>
</reference>
<feature type="compositionally biased region" description="Basic and acidic residues" evidence="1">
    <location>
        <begin position="175"/>
        <end position="205"/>
    </location>
</feature>
<comment type="caution">
    <text evidence="3">The sequence shown here is derived from an EMBL/GenBank/DDBJ whole genome shotgun (WGS) entry which is preliminary data.</text>
</comment>
<dbReference type="AlphaFoldDB" id="A0A917R9N1"/>
<protein>
    <recommendedName>
        <fullName evidence="2">Ferric siderophore reductase C-terminal domain-containing protein</fullName>
    </recommendedName>
</protein>
<proteinExistence type="predicted"/>